<keyword evidence="8" id="KW-1185">Reference proteome</keyword>
<feature type="transmembrane region" description="Helical" evidence="6">
    <location>
        <begin position="136"/>
        <end position="156"/>
    </location>
</feature>
<proteinExistence type="inferred from homology"/>
<evidence type="ECO:0000256" key="3">
    <source>
        <dbReference type="ARBA" id="ARBA00022692"/>
    </source>
</evidence>
<evidence type="ECO:0000313" key="7">
    <source>
        <dbReference type="EMBL" id="MFH6985027.1"/>
    </source>
</evidence>
<keyword evidence="5 6" id="KW-0472">Membrane</keyword>
<feature type="transmembrane region" description="Helical" evidence="6">
    <location>
        <begin position="80"/>
        <end position="98"/>
    </location>
</feature>
<feature type="transmembrane region" description="Helical" evidence="6">
    <location>
        <begin position="197"/>
        <end position="215"/>
    </location>
</feature>
<evidence type="ECO:0000256" key="1">
    <source>
        <dbReference type="ARBA" id="ARBA00004141"/>
    </source>
</evidence>
<dbReference type="EMBL" id="JBIPKE010000019">
    <property type="protein sequence ID" value="MFH6985027.1"/>
    <property type="molecule type" value="Genomic_DNA"/>
</dbReference>
<evidence type="ECO:0000256" key="6">
    <source>
        <dbReference type="SAM" id="Phobius"/>
    </source>
</evidence>
<evidence type="ECO:0000313" key="8">
    <source>
        <dbReference type="Proteomes" id="UP001610063"/>
    </source>
</evidence>
<comment type="caution">
    <text evidence="7">The sequence shown here is derived from an EMBL/GenBank/DDBJ whole genome shotgun (WGS) entry which is preliminary data.</text>
</comment>
<feature type="transmembrane region" description="Helical" evidence="6">
    <location>
        <begin position="6"/>
        <end position="23"/>
    </location>
</feature>
<protein>
    <submittedName>
        <fullName evidence="7">Lysoplasmalogenase</fullName>
    </submittedName>
</protein>
<evidence type="ECO:0000256" key="5">
    <source>
        <dbReference type="ARBA" id="ARBA00023136"/>
    </source>
</evidence>
<organism evidence="7 8">
    <name type="scientific">Marinoscillum luteum</name>
    <dbReference type="NCBI Taxonomy" id="861051"/>
    <lineage>
        <taxon>Bacteria</taxon>
        <taxon>Pseudomonadati</taxon>
        <taxon>Bacteroidota</taxon>
        <taxon>Cytophagia</taxon>
        <taxon>Cytophagales</taxon>
        <taxon>Reichenbachiellaceae</taxon>
        <taxon>Marinoscillum</taxon>
    </lineage>
</organism>
<sequence>MKERIAIGAYMIFGTLNITAQLIDAPQLAQTSKILLVPTLIYLVFVMAGGMVTLPRLLLAVGLTFSWAGDILLLFPDEEIYFLGGLGMFLVAQVLYTIVMYKSAYSKPRVNVKALLPIVLYGVILFYFILPHTGNLAGPIIAYAACILGMVSMARFRQGKTSDESYQLAFFGAALFVLSDSFIALDKFVIDIPLSTFWIMSTYIVAQFLIVKGVMSHPGG</sequence>
<feature type="transmembrane region" description="Helical" evidence="6">
    <location>
        <begin position="35"/>
        <end position="68"/>
    </location>
</feature>
<accession>A0ABW7NCE5</accession>
<dbReference type="RefSeq" id="WP_159583041.1">
    <property type="nucleotide sequence ID" value="NZ_JBIPKE010000019.1"/>
</dbReference>
<name>A0ABW7NCE5_9BACT</name>
<comment type="subcellular location">
    <subcellularLocation>
        <location evidence="1">Membrane</location>
        <topology evidence="1">Multi-pass membrane protein</topology>
    </subcellularLocation>
</comment>
<reference evidence="7 8" key="1">
    <citation type="journal article" date="2013" name="Int. J. Syst. Evol. Microbiol.">
        <title>Marinoscillum luteum sp. nov., isolated from marine sediment.</title>
        <authorList>
            <person name="Cha I.T."/>
            <person name="Park S.J."/>
            <person name="Kim S.J."/>
            <person name="Kim J.G."/>
            <person name="Jung M.Y."/>
            <person name="Shin K.S."/>
            <person name="Kwon K.K."/>
            <person name="Yang S.H."/>
            <person name="Seo Y.S."/>
            <person name="Rhee S.K."/>
        </authorList>
    </citation>
    <scope>NUCLEOTIDE SEQUENCE [LARGE SCALE GENOMIC DNA]</scope>
    <source>
        <strain evidence="7 8">KCTC 23939</strain>
    </source>
</reference>
<keyword evidence="3 6" id="KW-0812">Transmembrane</keyword>
<keyword evidence="4 6" id="KW-1133">Transmembrane helix</keyword>
<dbReference type="InterPro" id="IPR012506">
    <property type="entry name" value="TMEM86B-like"/>
</dbReference>
<comment type="similarity">
    <text evidence="2">Belongs to the TMEM86 family.</text>
</comment>
<evidence type="ECO:0000256" key="2">
    <source>
        <dbReference type="ARBA" id="ARBA00007375"/>
    </source>
</evidence>
<dbReference type="PANTHER" id="PTHR31885:SF6">
    <property type="entry name" value="GH04784P"/>
    <property type="match status" value="1"/>
</dbReference>
<dbReference type="PANTHER" id="PTHR31885">
    <property type="entry name" value="GH04784P"/>
    <property type="match status" value="1"/>
</dbReference>
<gene>
    <name evidence="7" type="ORF">ACHKAR_16345</name>
</gene>
<feature type="transmembrane region" description="Helical" evidence="6">
    <location>
        <begin position="110"/>
        <end position="130"/>
    </location>
</feature>
<dbReference type="Proteomes" id="UP001610063">
    <property type="component" value="Unassembled WGS sequence"/>
</dbReference>
<evidence type="ECO:0000256" key="4">
    <source>
        <dbReference type="ARBA" id="ARBA00022989"/>
    </source>
</evidence>
<dbReference type="Pfam" id="PF07947">
    <property type="entry name" value="YhhN"/>
    <property type="match status" value="1"/>
</dbReference>
<feature type="transmembrane region" description="Helical" evidence="6">
    <location>
        <begin position="168"/>
        <end position="185"/>
    </location>
</feature>